<dbReference type="Proteomes" id="UP000245119">
    <property type="component" value="Linkage Group LG1"/>
</dbReference>
<dbReference type="AlphaFoldDB" id="A0A2T7Q0K2"/>
<feature type="binding site" evidence="15">
    <location>
        <position position="232"/>
    </location>
    <ligand>
        <name>Zn(2+)</name>
        <dbReference type="ChEBI" id="CHEBI:29105"/>
    </ligand>
</feature>
<dbReference type="EMBL" id="PZQS01000001">
    <property type="protein sequence ID" value="PVD39205.1"/>
    <property type="molecule type" value="Genomic_DNA"/>
</dbReference>
<evidence type="ECO:0000256" key="5">
    <source>
        <dbReference type="ARBA" id="ARBA00022723"/>
    </source>
</evidence>
<gene>
    <name evidence="18" type="ORF">C0Q70_01833</name>
</gene>
<evidence type="ECO:0000256" key="7">
    <source>
        <dbReference type="ARBA" id="ARBA00023027"/>
    </source>
</evidence>
<comment type="catalytic activity">
    <reaction evidence="11">
        <text>N(6)-decanoyl-L-lysyl-[protein] + NAD(+) + H2O = 2''-O-decanoyl-ADP-D-ribose + nicotinamide + L-lysyl-[protein]</text>
        <dbReference type="Rhea" id="RHEA:70631"/>
        <dbReference type="Rhea" id="RHEA-COMP:9752"/>
        <dbReference type="Rhea" id="RHEA-COMP:17932"/>
        <dbReference type="ChEBI" id="CHEBI:15377"/>
        <dbReference type="ChEBI" id="CHEBI:17154"/>
        <dbReference type="ChEBI" id="CHEBI:29969"/>
        <dbReference type="ChEBI" id="CHEBI:57540"/>
        <dbReference type="ChEBI" id="CHEBI:143222"/>
        <dbReference type="ChEBI" id="CHEBI:189688"/>
    </reaction>
    <physiologicalReaction direction="left-to-right" evidence="11">
        <dbReference type="Rhea" id="RHEA:70632"/>
    </physiologicalReaction>
</comment>
<dbReference type="FunFam" id="3.40.50.1220:FF:000038">
    <property type="entry name" value="NAD-dependent protein deacetylase sirtuin-6 isoform X2"/>
    <property type="match status" value="1"/>
</dbReference>
<comment type="catalytic activity">
    <reaction evidence="14">
        <text>N(6)-glutaryl-L-lysyl-[protein] + NAD(+) + H2O = 2''-O-glutaryl-ADP-D-ribose + nicotinamide + L-lysyl-[protein]</text>
        <dbReference type="Rhea" id="RHEA:47664"/>
        <dbReference type="Rhea" id="RHEA-COMP:9752"/>
        <dbReference type="Rhea" id="RHEA-COMP:11875"/>
        <dbReference type="ChEBI" id="CHEBI:15377"/>
        <dbReference type="ChEBI" id="CHEBI:17154"/>
        <dbReference type="ChEBI" id="CHEBI:29969"/>
        <dbReference type="ChEBI" id="CHEBI:57540"/>
        <dbReference type="ChEBI" id="CHEBI:87828"/>
        <dbReference type="ChEBI" id="CHEBI:87829"/>
    </reaction>
    <physiologicalReaction direction="left-to-right" evidence="14">
        <dbReference type="Rhea" id="RHEA:47665"/>
    </physiologicalReaction>
</comment>
<dbReference type="Gene3D" id="3.50.50.60">
    <property type="entry name" value="FAD/NAD(P)-binding domain"/>
    <property type="match status" value="1"/>
</dbReference>
<dbReference type="GO" id="GO:0046592">
    <property type="term" value="F:polyamine oxidase activity"/>
    <property type="evidence" value="ECO:0007669"/>
    <property type="project" value="TreeGrafter"/>
</dbReference>
<dbReference type="PROSITE" id="PS50305">
    <property type="entry name" value="SIRTUIN"/>
    <property type="match status" value="1"/>
</dbReference>
<dbReference type="Gene3D" id="2.20.28.200">
    <property type="match status" value="1"/>
</dbReference>
<dbReference type="Gene3D" id="3.90.660.10">
    <property type="match status" value="1"/>
</dbReference>
<evidence type="ECO:0000256" key="9">
    <source>
        <dbReference type="ARBA" id="ARBA00041832"/>
    </source>
</evidence>
<dbReference type="GO" id="GO:0070403">
    <property type="term" value="F:NAD+ binding"/>
    <property type="evidence" value="ECO:0007669"/>
    <property type="project" value="InterPro"/>
</dbReference>
<keyword evidence="19" id="KW-1185">Reference proteome</keyword>
<dbReference type="SUPFAM" id="SSF52467">
    <property type="entry name" value="DHS-like NAD/FAD-binding domain"/>
    <property type="match status" value="1"/>
</dbReference>
<organism evidence="18 19">
    <name type="scientific">Pomacea canaliculata</name>
    <name type="common">Golden apple snail</name>
    <dbReference type="NCBI Taxonomy" id="400727"/>
    <lineage>
        <taxon>Eukaryota</taxon>
        <taxon>Metazoa</taxon>
        <taxon>Spiralia</taxon>
        <taxon>Lophotrochozoa</taxon>
        <taxon>Mollusca</taxon>
        <taxon>Gastropoda</taxon>
        <taxon>Caenogastropoda</taxon>
        <taxon>Architaenioglossa</taxon>
        <taxon>Ampullarioidea</taxon>
        <taxon>Ampullariidae</taxon>
        <taxon>Pomacea</taxon>
    </lineage>
</organism>
<dbReference type="GO" id="GO:0140861">
    <property type="term" value="P:DNA repair-dependent chromatin remodeling"/>
    <property type="evidence" value="ECO:0007669"/>
    <property type="project" value="UniProtKB-ARBA"/>
</dbReference>
<dbReference type="InterPro" id="IPR026590">
    <property type="entry name" value="Ssirtuin_cat_dom"/>
</dbReference>
<evidence type="ECO:0000256" key="8">
    <source>
        <dbReference type="ARBA" id="ARBA00038170"/>
    </source>
</evidence>
<evidence type="ECO:0000256" key="12">
    <source>
        <dbReference type="ARBA" id="ARBA00051105"/>
    </source>
</evidence>
<dbReference type="InterPro" id="IPR036188">
    <property type="entry name" value="FAD/NAD-bd_sf"/>
</dbReference>
<keyword evidence="7" id="KW-0520">NAD</keyword>
<dbReference type="SUPFAM" id="SSF51905">
    <property type="entry name" value="FAD/NAD(P)-binding domain"/>
    <property type="match status" value="1"/>
</dbReference>
<dbReference type="GO" id="GO:0010468">
    <property type="term" value="P:regulation of gene expression"/>
    <property type="evidence" value="ECO:0007669"/>
    <property type="project" value="UniProtKB-ARBA"/>
</dbReference>
<evidence type="ECO:0000256" key="15">
    <source>
        <dbReference type="PROSITE-ProRule" id="PRU00236"/>
    </source>
</evidence>
<dbReference type="Pfam" id="PF01593">
    <property type="entry name" value="Amino_oxidase"/>
    <property type="match status" value="1"/>
</dbReference>
<comment type="caution">
    <text evidence="18">The sequence shown here is derived from an EMBL/GenBank/DDBJ whole genome shotgun (WGS) entry which is preliminary data.</text>
</comment>
<dbReference type="InterPro" id="IPR003000">
    <property type="entry name" value="Sirtuin"/>
</dbReference>
<comment type="catalytic activity">
    <reaction evidence="12">
        <text>N(6)-succinyl-L-lysyl-[protein] + NAD(+) + H2O = 2''-O-succinyl-ADP-D-ribose + nicotinamide + L-lysyl-[protein]</text>
        <dbReference type="Rhea" id="RHEA:47668"/>
        <dbReference type="Rhea" id="RHEA-COMP:9752"/>
        <dbReference type="Rhea" id="RHEA-COMP:11877"/>
        <dbReference type="ChEBI" id="CHEBI:15377"/>
        <dbReference type="ChEBI" id="CHEBI:17154"/>
        <dbReference type="ChEBI" id="CHEBI:29969"/>
        <dbReference type="ChEBI" id="CHEBI:57540"/>
        <dbReference type="ChEBI" id="CHEBI:87830"/>
        <dbReference type="ChEBI" id="CHEBI:87832"/>
    </reaction>
    <physiologicalReaction direction="left-to-right" evidence="12">
        <dbReference type="Rhea" id="RHEA:47669"/>
    </physiologicalReaction>
</comment>
<keyword evidence="6 15" id="KW-0862">Zinc</keyword>
<dbReference type="PANTHER" id="PTHR10742">
    <property type="entry name" value="FLAVIN MONOAMINE OXIDASE"/>
    <property type="match status" value="1"/>
</dbReference>
<evidence type="ECO:0000256" key="6">
    <source>
        <dbReference type="ARBA" id="ARBA00022833"/>
    </source>
</evidence>
<feature type="binding site" evidence="15">
    <location>
        <position position="202"/>
    </location>
    <ligand>
        <name>Zn(2+)</name>
        <dbReference type="ChEBI" id="CHEBI:29105"/>
    </ligand>
</feature>
<dbReference type="Gene3D" id="3.40.50.1220">
    <property type="entry name" value="TPP-binding domain"/>
    <property type="match status" value="1"/>
</dbReference>
<evidence type="ECO:0000256" key="2">
    <source>
        <dbReference type="ARBA" id="ARBA00012928"/>
    </source>
</evidence>
<dbReference type="GO" id="GO:0046872">
    <property type="term" value="F:metal ion binding"/>
    <property type="evidence" value="ECO:0007669"/>
    <property type="project" value="UniProtKB-KW"/>
</dbReference>
<dbReference type="EC" id="2.3.1.286" evidence="2"/>
<dbReference type="FunFam" id="2.20.28.200:FF:000002">
    <property type="entry name" value="NAD-dependent deacetylase sirtuin-7"/>
    <property type="match status" value="1"/>
</dbReference>
<keyword evidence="16" id="KW-0175">Coiled coil</keyword>
<comment type="similarity">
    <text evidence="8">Belongs to the sirtuin family. Class IV subfamily.</text>
</comment>
<protein>
    <recommendedName>
        <fullName evidence="2">protein acetyllysine N-acetyltransferase</fullName>
        <ecNumber evidence="2">2.3.1.286</ecNumber>
    </recommendedName>
    <alternativeName>
        <fullName evidence="10">Regulatory protein SIR2 homolog 7</fullName>
    </alternativeName>
    <alternativeName>
        <fullName evidence="9">SIR2-like protein 7</fullName>
    </alternativeName>
</protein>
<evidence type="ECO:0000256" key="10">
    <source>
        <dbReference type="ARBA" id="ARBA00043038"/>
    </source>
</evidence>
<sequence>MADESPGTNFRPRRVRASGNLRHLQACAKREVRKKLKEVSEILKKKESDRSEEEVIVLKEQPDLVETAKKNAERQLQQRKRVLEIQDPPGELDEKCKELAQLLQSSKNVVVYTGAGISTAASIPDYRGPNGVWTLLKKGQALRPHDLVDAEPTFTHMCLTKLYKEGLIKYLVSQNCDGLHLRSGFPRQSLSEVHGNMFVEICKTCKPQKEFIRLFDVTERTAKGRHKTGRTCNKCGGSLNDSIVHFGEKGGLKSPYRWREASKAASKSDLIVCLGSSLKVLRCYPCLWRMDKRPQQRPKLVIVNLQWTPKDEVACLKINGRCDEVMRKVAHYLELTVPHYRRTVDPLFRLHSPVKKDEETVTTKKILEPVECKSNPKTLNKRKCVLQTSKISRRQLLERSCTFKNHHKITLPSTDFSSNTIPPSLPLKQDVFHVKLQEDFTIKDDNVTAEQKLRSLSNTETLKIPDLLRAKLEKMLLERRVQDAEDSHASFEEDSHQRSAWTQQEVFLTCRDQNCTGIQDTKSSIPHGDQGYARTHPVLSLQLIGKSYAGSQSQQSRSKQELTVARLNDCVLDSPCENFSPACMSGESLTMASATPELDSIVDGFLLDERSFNDAEINQKGDTWEMQQLTATPDPMQETSTTCGTNAKAQKRKCSSASVPGWYGKGLKLAQRRIGSQVRKVKPTRMSDKVSVVIVGAGVAGLSTAVHLIKAGFTNVIVLEASDRIGGRVKSVSPKDGEGIVELGATCIHGATPENPVYALTEEWSLPGDVLIRNGKKLPERNASIKVTNRKSAAEFIEEAKPKFLEKFAAGEERESASKALNNMLNYLRFFNGDELNLLSADLFGCFEMIPGKEIKSPGGRFLSFVERLYDQIPKENVVLNKEVVKIIWDKDADEEVTDDKRKGQIRIQCKDGKVFDADHVVVTCSLGHLKANFKQLFYPPLPEAKGGAIERIGFGRVAKLFVYYNKPFWTDGIKLAWSDDLSEIKEDSDWIKRIVGFDVQHTNTKVLGGPFGGRGAEVMEKLSDEEIALTCRDIFRKFLNDPSIPAPDLVLRSSWISDPLYCGAYSYLSMDSRETDIEDLGRPLPSIHCPKLQFAGEATHPQYFSTVHGAFLSGVRESRRIQEIYQ</sequence>
<dbReference type="SUPFAM" id="SSF54373">
    <property type="entry name" value="FAD-linked reductases, C-terminal domain"/>
    <property type="match status" value="1"/>
</dbReference>
<name>A0A2T7Q0K2_POMCA</name>
<keyword evidence="5 15" id="KW-0479">Metal-binding</keyword>
<evidence type="ECO:0000256" key="16">
    <source>
        <dbReference type="SAM" id="Coils"/>
    </source>
</evidence>
<dbReference type="GO" id="GO:0000785">
    <property type="term" value="C:chromatin"/>
    <property type="evidence" value="ECO:0007669"/>
    <property type="project" value="UniProtKB-ARBA"/>
</dbReference>
<comment type="catalytic activity">
    <reaction evidence="13">
        <text>N(6)-propanoyl-L-lysyl-[protein] + NAD(+) + H2O = 3''-O-propanoyl-ADP-D-ribose + nicotinamide + L-lysyl-[protein]</text>
        <dbReference type="Rhea" id="RHEA:23500"/>
        <dbReference type="Rhea" id="RHEA-COMP:9752"/>
        <dbReference type="Rhea" id="RHEA-COMP:13758"/>
        <dbReference type="ChEBI" id="CHEBI:15377"/>
        <dbReference type="ChEBI" id="CHEBI:17154"/>
        <dbReference type="ChEBI" id="CHEBI:29969"/>
        <dbReference type="ChEBI" id="CHEBI:57540"/>
        <dbReference type="ChEBI" id="CHEBI:138019"/>
        <dbReference type="ChEBI" id="CHEBI:145015"/>
    </reaction>
    <physiologicalReaction direction="left-to-right" evidence="13">
        <dbReference type="Rhea" id="RHEA:23501"/>
    </physiologicalReaction>
</comment>
<dbReference type="OrthoDB" id="2919105at2759"/>
<feature type="binding site" evidence="15">
    <location>
        <position position="205"/>
    </location>
    <ligand>
        <name>Zn(2+)</name>
        <dbReference type="ChEBI" id="CHEBI:29105"/>
    </ligand>
</feature>
<feature type="binding site" evidence="15">
    <location>
        <position position="235"/>
    </location>
    <ligand>
        <name>Zn(2+)</name>
        <dbReference type="ChEBI" id="CHEBI:29105"/>
    </ligand>
</feature>
<reference evidence="18 19" key="1">
    <citation type="submission" date="2018-04" db="EMBL/GenBank/DDBJ databases">
        <title>The genome of golden apple snail Pomacea canaliculata provides insight into stress tolerance and invasive adaptation.</title>
        <authorList>
            <person name="Liu C."/>
            <person name="Liu B."/>
            <person name="Ren Y."/>
            <person name="Zhang Y."/>
            <person name="Wang H."/>
            <person name="Li S."/>
            <person name="Jiang F."/>
            <person name="Yin L."/>
            <person name="Zhang G."/>
            <person name="Qian W."/>
            <person name="Fan W."/>
        </authorList>
    </citation>
    <scope>NUCLEOTIDE SEQUENCE [LARGE SCALE GENOMIC DNA]</scope>
    <source>
        <strain evidence="18">SZHN2017</strain>
        <tissue evidence="18">Muscle</tissue>
    </source>
</reference>
<dbReference type="GO" id="GO:0097372">
    <property type="term" value="F:histone H3K18 deacetylase activity, NAD-dependent"/>
    <property type="evidence" value="ECO:0007669"/>
    <property type="project" value="UniProtKB-ARBA"/>
</dbReference>
<feature type="active site" description="Proton acceptor" evidence="15">
    <location>
        <position position="194"/>
    </location>
</feature>
<proteinExistence type="inferred from homology"/>
<keyword evidence="4" id="KW-0808">Transferase</keyword>
<dbReference type="STRING" id="400727.A0A2T7Q0K2"/>
<feature type="coiled-coil region" evidence="16">
    <location>
        <begin position="467"/>
        <end position="494"/>
    </location>
</feature>
<evidence type="ECO:0000313" key="18">
    <source>
        <dbReference type="EMBL" id="PVD39205.1"/>
    </source>
</evidence>
<evidence type="ECO:0000259" key="17">
    <source>
        <dbReference type="PROSITE" id="PS50305"/>
    </source>
</evidence>
<accession>A0A2T7Q0K2</accession>
<keyword evidence="3" id="KW-0597">Phosphoprotein</keyword>
<evidence type="ECO:0000313" key="19">
    <source>
        <dbReference type="Proteomes" id="UP000245119"/>
    </source>
</evidence>
<evidence type="ECO:0000256" key="3">
    <source>
        <dbReference type="ARBA" id="ARBA00022553"/>
    </source>
</evidence>
<dbReference type="GO" id="GO:0035861">
    <property type="term" value="C:site of double-strand break"/>
    <property type="evidence" value="ECO:0007669"/>
    <property type="project" value="UniProtKB-ARBA"/>
</dbReference>
<dbReference type="PANTHER" id="PTHR10742:SF416">
    <property type="entry name" value="SPERMINE OXIDASE"/>
    <property type="match status" value="1"/>
</dbReference>
<dbReference type="InterPro" id="IPR029035">
    <property type="entry name" value="DHS-like_NAD/FAD-binding_dom"/>
</dbReference>
<evidence type="ECO:0000256" key="4">
    <source>
        <dbReference type="ARBA" id="ARBA00022679"/>
    </source>
</evidence>
<comment type="cofactor">
    <cofactor evidence="1">
        <name>Zn(2+)</name>
        <dbReference type="ChEBI" id="CHEBI:29105"/>
    </cofactor>
</comment>
<evidence type="ECO:0000256" key="14">
    <source>
        <dbReference type="ARBA" id="ARBA00052763"/>
    </source>
</evidence>
<dbReference type="InterPro" id="IPR050281">
    <property type="entry name" value="Flavin_monoamine_oxidase"/>
</dbReference>
<feature type="domain" description="Deacetylase sirtuin-type" evidence="17">
    <location>
        <begin position="89"/>
        <end position="336"/>
    </location>
</feature>
<dbReference type="InterPro" id="IPR002937">
    <property type="entry name" value="Amino_oxidase"/>
</dbReference>
<dbReference type="Pfam" id="PF02146">
    <property type="entry name" value="SIR2"/>
    <property type="match status" value="1"/>
</dbReference>
<evidence type="ECO:0000256" key="13">
    <source>
        <dbReference type="ARBA" id="ARBA00051399"/>
    </source>
</evidence>
<evidence type="ECO:0000256" key="1">
    <source>
        <dbReference type="ARBA" id="ARBA00001947"/>
    </source>
</evidence>
<evidence type="ECO:0000256" key="11">
    <source>
        <dbReference type="ARBA" id="ARBA00050237"/>
    </source>
</evidence>